<feature type="signal peptide" evidence="3">
    <location>
        <begin position="1"/>
        <end position="17"/>
    </location>
</feature>
<keyword evidence="2" id="KW-1133">Transmembrane helix</keyword>
<accession>A0A7D8UZX6</accession>
<keyword evidence="5" id="KW-1185">Reference proteome</keyword>
<evidence type="ECO:0000256" key="2">
    <source>
        <dbReference type="SAM" id="Phobius"/>
    </source>
</evidence>
<evidence type="ECO:0000313" key="5">
    <source>
        <dbReference type="Proteomes" id="UP000481288"/>
    </source>
</evidence>
<proteinExistence type="predicted"/>
<keyword evidence="3" id="KW-0732">Signal</keyword>
<feature type="chain" id="PRO_5028859805" evidence="3">
    <location>
        <begin position="18"/>
        <end position="285"/>
    </location>
</feature>
<evidence type="ECO:0000256" key="3">
    <source>
        <dbReference type="SAM" id="SignalP"/>
    </source>
</evidence>
<feature type="non-terminal residue" evidence="4">
    <location>
        <position position="285"/>
    </location>
</feature>
<sequence length="285" mass="29795">MRPPLALITAFASSGVALEALSNSPCAVQCGNDLGGTSGGDIACHDSDYGTTPGQTFQTCVGCQLTSKYVDVTTKQSDLQWAICWGFTLCHKANQASPTVAVALNAACQQQPSSGNTISFSGNVFSETLIQITNPSSGAQSSFNPSTGGLSLGAKIGIAVGAIIFALGLAGFCIVWNGRRRRRHVLARHQQQTGYADWLAQQEAAQENASAEHHGTPVDTMSAGGFFDSPQSTRPLVSSRPWAPGHREEESPMSAVGEKAYFSPYSSNYSSPVSASDQAQAAAAR</sequence>
<reference evidence="4 5" key="1">
    <citation type="submission" date="2018-05" db="EMBL/GenBank/DDBJ databases">
        <title>Whole genome sequencing for identification of molecular markers to develop diagnostic detection tools for the regulated plant pathogen Lachnellula willkommii.</title>
        <authorList>
            <person name="Giroux E."/>
            <person name="Bilodeau G."/>
        </authorList>
    </citation>
    <scope>NUCLEOTIDE SEQUENCE [LARGE SCALE GENOMIC DNA]</scope>
    <source>
        <strain evidence="4 5">CBS 625.97</strain>
    </source>
</reference>
<comment type="caution">
    <text evidence="4">The sequence shown here is derived from an EMBL/GenBank/DDBJ whole genome shotgun (WGS) entry which is preliminary data.</text>
</comment>
<evidence type="ECO:0000256" key="1">
    <source>
        <dbReference type="SAM" id="MobiDB-lite"/>
    </source>
</evidence>
<gene>
    <name evidence="4" type="ORF">LCER1_G002230</name>
</gene>
<organism evidence="4 5">
    <name type="scientific">Lachnellula cervina</name>
    <dbReference type="NCBI Taxonomy" id="1316786"/>
    <lineage>
        <taxon>Eukaryota</taxon>
        <taxon>Fungi</taxon>
        <taxon>Dikarya</taxon>
        <taxon>Ascomycota</taxon>
        <taxon>Pezizomycotina</taxon>
        <taxon>Leotiomycetes</taxon>
        <taxon>Helotiales</taxon>
        <taxon>Lachnaceae</taxon>
        <taxon>Lachnellula</taxon>
    </lineage>
</organism>
<dbReference type="AlphaFoldDB" id="A0A7D8UZX6"/>
<evidence type="ECO:0000313" key="4">
    <source>
        <dbReference type="EMBL" id="TVY55957.1"/>
    </source>
</evidence>
<keyword evidence="2" id="KW-0472">Membrane</keyword>
<dbReference type="EMBL" id="QGMG01000196">
    <property type="protein sequence ID" value="TVY55957.1"/>
    <property type="molecule type" value="Genomic_DNA"/>
</dbReference>
<feature type="transmembrane region" description="Helical" evidence="2">
    <location>
        <begin position="156"/>
        <end position="178"/>
    </location>
</feature>
<protein>
    <submittedName>
        <fullName evidence="4">Uncharacterized protein</fullName>
    </submittedName>
</protein>
<name>A0A7D8UZX6_9HELO</name>
<feature type="region of interest" description="Disordered" evidence="1">
    <location>
        <begin position="203"/>
        <end position="255"/>
    </location>
</feature>
<dbReference type="Proteomes" id="UP000481288">
    <property type="component" value="Unassembled WGS sequence"/>
</dbReference>
<dbReference type="OrthoDB" id="5239590at2759"/>
<keyword evidence="2" id="KW-0812">Transmembrane</keyword>